<evidence type="ECO:0000256" key="1">
    <source>
        <dbReference type="SAM" id="MobiDB-lite"/>
    </source>
</evidence>
<reference evidence="2 3" key="1">
    <citation type="journal article" date="2018" name="Nat. Ecol. Evol.">
        <title>Genomic signatures of mitonuclear coevolution across populations of Tigriopus californicus.</title>
        <authorList>
            <person name="Barreto F.S."/>
            <person name="Watson E.T."/>
            <person name="Lima T.G."/>
            <person name="Willett C.S."/>
            <person name="Edmands S."/>
            <person name="Li W."/>
            <person name="Burton R.S."/>
        </authorList>
    </citation>
    <scope>NUCLEOTIDE SEQUENCE [LARGE SCALE GENOMIC DNA]</scope>
    <source>
        <strain evidence="2 3">San Diego</strain>
    </source>
</reference>
<dbReference type="Proteomes" id="UP000318571">
    <property type="component" value="Chromosome 8"/>
</dbReference>
<evidence type="ECO:0000313" key="3">
    <source>
        <dbReference type="Proteomes" id="UP000318571"/>
    </source>
</evidence>
<comment type="caution">
    <text evidence="2">The sequence shown here is derived from an EMBL/GenBank/DDBJ whole genome shotgun (WGS) entry which is preliminary data.</text>
</comment>
<feature type="compositionally biased region" description="Basic residues" evidence="1">
    <location>
        <begin position="265"/>
        <end position="280"/>
    </location>
</feature>
<sequence>MELSVSGQHHVGARGARGACSPQLARTGAGTSTPGSCTSSASAASKAGMAEPLARSPCRLGEILINGNNHCERRVRSVPIDHGQSRLWSHNAINNNHHHHRHSPHPHPHPNSHRKRITPSSLDDHPANGQGFRDPQLDNHVIREVNDNCCLPQARECSSDHFADDQEDAFSTSISRNSPPQIERQQQLPSHESTRHTEKPSCLSKSKSESFSKPSPPQRQVKFLDDCQIETATKAVPLPYRLKVKMDESTTTTSSSTNTITTTTQHHHQQQQQQHHHQSSHHVTIVDHRSGSNPQITIDEYAGEYPLHEDNAFRTKIDR</sequence>
<protein>
    <submittedName>
        <fullName evidence="2">Uncharacterized protein</fullName>
    </submittedName>
</protein>
<dbReference type="EMBL" id="VCGU01000459">
    <property type="protein sequence ID" value="TRY61190.1"/>
    <property type="molecule type" value="Genomic_DNA"/>
</dbReference>
<accession>A0A553N712</accession>
<feature type="compositionally biased region" description="Basic residues" evidence="1">
    <location>
        <begin position="96"/>
        <end position="117"/>
    </location>
</feature>
<feature type="region of interest" description="Disordered" evidence="1">
    <location>
        <begin position="1"/>
        <end position="42"/>
    </location>
</feature>
<evidence type="ECO:0000313" key="2">
    <source>
        <dbReference type="EMBL" id="TRY61190.1"/>
    </source>
</evidence>
<feature type="region of interest" description="Disordered" evidence="1">
    <location>
        <begin position="247"/>
        <end position="283"/>
    </location>
</feature>
<proteinExistence type="predicted"/>
<organism evidence="2 3">
    <name type="scientific">Tigriopus californicus</name>
    <name type="common">Marine copepod</name>
    <dbReference type="NCBI Taxonomy" id="6832"/>
    <lineage>
        <taxon>Eukaryota</taxon>
        <taxon>Metazoa</taxon>
        <taxon>Ecdysozoa</taxon>
        <taxon>Arthropoda</taxon>
        <taxon>Crustacea</taxon>
        <taxon>Multicrustacea</taxon>
        <taxon>Hexanauplia</taxon>
        <taxon>Copepoda</taxon>
        <taxon>Harpacticoida</taxon>
        <taxon>Harpacticidae</taxon>
        <taxon>Tigriopus</taxon>
    </lineage>
</organism>
<keyword evidence="3" id="KW-1185">Reference proteome</keyword>
<gene>
    <name evidence="2" type="ORF">TCAL_17213</name>
</gene>
<feature type="compositionally biased region" description="Low complexity" evidence="1">
    <location>
        <begin position="27"/>
        <end position="42"/>
    </location>
</feature>
<feature type="compositionally biased region" description="Low complexity" evidence="1">
    <location>
        <begin position="249"/>
        <end position="264"/>
    </location>
</feature>
<feature type="region of interest" description="Disordered" evidence="1">
    <location>
        <begin position="166"/>
        <end position="220"/>
    </location>
</feature>
<feature type="compositionally biased region" description="Polar residues" evidence="1">
    <location>
        <begin position="169"/>
        <end position="191"/>
    </location>
</feature>
<feature type="compositionally biased region" description="Low complexity" evidence="1">
    <location>
        <begin position="200"/>
        <end position="213"/>
    </location>
</feature>
<dbReference type="AlphaFoldDB" id="A0A553N712"/>
<feature type="region of interest" description="Disordered" evidence="1">
    <location>
        <begin position="94"/>
        <end position="138"/>
    </location>
</feature>
<name>A0A553N712_TIGCA</name>